<dbReference type="AlphaFoldDB" id="A0A2R6NZ39"/>
<reference evidence="2 3" key="1">
    <citation type="submission" date="2018-02" db="EMBL/GenBank/DDBJ databases">
        <title>Genome sequence of the basidiomycete white-rot fungus Phlebia centrifuga.</title>
        <authorList>
            <person name="Granchi Z."/>
            <person name="Peng M."/>
            <person name="de Vries R.P."/>
            <person name="Hilden K."/>
            <person name="Makela M.R."/>
            <person name="Grigoriev I."/>
            <person name="Riley R."/>
        </authorList>
    </citation>
    <scope>NUCLEOTIDE SEQUENCE [LARGE SCALE GENOMIC DNA]</scope>
    <source>
        <strain evidence="2 3">FBCC195</strain>
    </source>
</reference>
<comment type="caution">
    <text evidence="2">The sequence shown here is derived from an EMBL/GenBank/DDBJ whole genome shotgun (WGS) entry which is preliminary data.</text>
</comment>
<feature type="region of interest" description="Disordered" evidence="1">
    <location>
        <begin position="236"/>
        <end position="336"/>
    </location>
</feature>
<keyword evidence="3" id="KW-1185">Reference proteome</keyword>
<dbReference type="Pfam" id="PF08045">
    <property type="entry name" value="CDC14"/>
    <property type="match status" value="2"/>
</dbReference>
<dbReference type="InterPro" id="IPR012535">
    <property type="entry name" value="Cell_div_Cdc14"/>
</dbReference>
<feature type="region of interest" description="Disordered" evidence="1">
    <location>
        <begin position="145"/>
        <end position="165"/>
    </location>
</feature>
<accession>A0A2R6NZ39</accession>
<dbReference type="STRING" id="98765.A0A2R6NZ39"/>
<feature type="compositionally biased region" description="Polar residues" evidence="1">
    <location>
        <begin position="236"/>
        <end position="266"/>
    </location>
</feature>
<evidence type="ECO:0000313" key="3">
    <source>
        <dbReference type="Proteomes" id="UP000186601"/>
    </source>
</evidence>
<name>A0A2R6NZ39_9APHY</name>
<dbReference type="EMBL" id="MLYV02000629">
    <property type="protein sequence ID" value="PSR81036.1"/>
    <property type="molecule type" value="Genomic_DNA"/>
</dbReference>
<feature type="compositionally biased region" description="Polar residues" evidence="1">
    <location>
        <begin position="145"/>
        <end position="158"/>
    </location>
</feature>
<feature type="region of interest" description="Disordered" evidence="1">
    <location>
        <begin position="367"/>
        <end position="412"/>
    </location>
</feature>
<organism evidence="2 3">
    <name type="scientific">Hermanssonia centrifuga</name>
    <dbReference type="NCBI Taxonomy" id="98765"/>
    <lineage>
        <taxon>Eukaryota</taxon>
        <taxon>Fungi</taxon>
        <taxon>Dikarya</taxon>
        <taxon>Basidiomycota</taxon>
        <taxon>Agaricomycotina</taxon>
        <taxon>Agaricomycetes</taxon>
        <taxon>Polyporales</taxon>
        <taxon>Meruliaceae</taxon>
        <taxon>Hermanssonia</taxon>
    </lineage>
</organism>
<evidence type="ECO:0000313" key="2">
    <source>
        <dbReference type="EMBL" id="PSR81036.1"/>
    </source>
</evidence>
<protein>
    <recommendedName>
        <fullName evidence="4">Cell division control protein 14</fullName>
    </recommendedName>
</protein>
<feature type="region of interest" description="Disordered" evidence="1">
    <location>
        <begin position="429"/>
        <end position="463"/>
    </location>
</feature>
<dbReference type="PANTHER" id="PTHR34065">
    <property type="entry name" value="CELL DIVISION CONTROL PROTEIN 14"/>
    <property type="match status" value="1"/>
</dbReference>
<dbReference type="OrthoDB" id="5357220at2759"/>
<gene>
    <name evidence="2" type="ORF">PHLCEN_2v6567</name>
</gene>
<feature type="compositionally biased region" description="Low complexity" evidence="1">
    <location>
        <begin position="267"/>
        <end position="296"/>
    </location>
</feature>
<dbReference type="PANTHER" id="PTHR34065:SF1">
    <property type="entry name" value="CELL DIVISION CONTROL PROTEIN 14"/>
    <property type="match status" value="1"/>
</dbReference>
<feature type="compositionally biased region" description="Polar residues" evidence="1">
    <location>
        <begin position="367"/>
        <end position="381"/>
    </location>
</feature>
<dbReference type="Proteomes" id="UP000186601">
    <property type="component" value="Unassembled WGS sequence"/>
</dbReference>
<evidence type="ECO:0008006" key="4">
    <source>
        <dbReference type="Google" id="ProtNLM"/>
    </source>
</evidence>
<sequence>MHNVIQDALDDLVSTRSSTARKGRALLALERLLADIYVPSDPEAHEALQTFILLQDTFQCNVPSRILVWVSGTSAVLDALTNEGSLDSERSAQVSTLCSQLTQALSIIQGVALSHQGSKRYLGRRHSLEVLLSLFLVARHVPTKPQSPLTNSLTPDTDGTTKTKELGTPSLASAVLDTLSCILVDSSPALRVFEDINGVKSVVKILKRQGTSREVKIKCMEFLYFYINSENSTWTQPAQQYDSGSSSILVPTAPNSPTQPSHRSSLSVSQWSDFSMSSSSSGSDSSNVSVSTTATSLPSSRSPSVAPEEPLSQPSSVSTIPGLQPSLRNVTPPQPRSLQALRHDAETAVLSPRKAQILKLGFGTPRSASRLKQTTSGSLQPSEDVPSEDAVNPLNCAPRDPSTPRKALRPLNTSNLGHLLSRGALALEGELPDQTPARPARGHRRAQSSMDIRVDPPMSPPAQAKVTALATCGVRSMEEKKEMLRGMMSNVDSLLESMSKVGILGLG</sequence>
<evidence type="ECO:0000256" key="1">
    <source>
        <dbReference type="SAM" id="MobiDB-lite"/>
    </source>
</evidence>
<proteinExistence type="predicted"/>
<feature type="compositionally biased region" description="Polar residues" evidence="1">
    <location>
        <begin position="312"/>
        <end position="331"/>
    </location>
</feature>